<dbReference type="AlphaFoldDB" id="A0A2C9JJW3"/>
<evidence type="ECO:0000256" key="2">
    <source>
        <dbReference type="ARBA" id="ARBA00035300"/>
    </source>
</evidence>
<dbReference type="VEuPathDB" id="VectorBase:BGLAX_037209"/>
<name>A0A2C9JJW3_BIOGL</name>
<dbReference type="Proteomes" id="UP000076420">
    <property type="component" value="Unassembled WGS sequence"/>
</dbReference>
<gene>
    <name evidence="4" type="primary">106073359</name>
</gene>
<dbReference type="EnsemblMetazoa" id="BGLB003560-RB">
    <property type="protein sequence ID" value="BGLB003560-PB"/>
    <property type="gene ID" value="BGLB003560"/>
</dbReference>
<sequence length="177" mass="20034">MSSMPKNAEDNDHASHSQQQHLHAHFQLPASEDDLNAHDSKILLEPIDDEKFNVRLGFLQYKHVYEVRFNLPDDVGDELTSDPLQNLNVKIESTEPLKEGKGHTIVLTFRAVKEKIMQESITLQSKSDPRKVILLVLHARVLGKGKGTPSLKKGIHCVRIEWDEESDASDCFKCILS</sequence>
<evidence type="ECO:0000313" key="5">
    <source>
        <dbReference type="Proteomes" id="UP000076420"/>
    </source>
</evidence>
<feature type="region of interest" description="Disordered" evidence="3">
    <location>
        <begin position="1"/>
        <end position="22"/>
    </location>
</feature>
<dbReference type="EnsemblMetazoa" id="BGLB003560-RC">
    <property type="protein sequence ID" value="BGLB003560-PC"/>
    <property type="gene ID" value="BGLB003560"/>
</dbReference>
<reference evidence="4" key="1">
    <citation type="submission" date="2020-05" db="UniProtKB">
        <authorList>
            <consortium name="EnsemblMetazoa"/>
        </authorList>
    </citation>
    <scope>IDENTIFICATION</scope>
    <source>
        <strain evidence="4">BB02</strain>
    </source>
</reference>
<organism evidence="4 5">
    <name type="scientific">Biomphalaria glabrata</name>
    <name type="common">Bloodfluke planorb</name>
    <name type="synonym">Freshwater snail</name>
    <dbReference type="NCBI Taxonomy" id="6526"/>
    <lineage>
        <taxon>Eukaryota</taxon>
        <taxon>Metazoa</taxon>
        <taxon>Spiralia</taxon>
        <taxon>Lophotrochozoa</taxon>
        <taxon>Mollusca</taxon>
        <taxon>Gastropoda</taxon>
        <taxon>Heterobranchia</taxon>
        <taxon>Euthyneura</taxon>
        <taxon>Panpulmonata</taxon>
        <taxon>Hygrophila</taxon>
        <taxon>Lymnaeoidea</taxon>
        <taxon>Planorbidae</taxon>
        <taxon>Biomphalaria</taxon>
    </lineage>
</organism>
<comment type="similarity">
    <text evidence="1">Belongs to the ADISSP family.</text>
</comment>
<dbReference type="PANTHER" id="PTHR13287">
    <property type="entry name" value="ADIPOSE-SECRETED SIGNALING PROTEIN"/>
    <property type="match status" value="1"/>
</dbReference>
<protein>
    <recommendedName>
        <fullName evidence="2">Adipose-secreted signaling protein</fullName>
    </recommendedName>
</protein>
<accession>A0A2C9JJW3</accession>
<dbReference type="KEGG" id="bgt:106073359"/>
<evidence type="ECO:0000313" key="4">
    <source>
        <dbReference type="EnsemblMetazoa" id="BGLB003560-PC"/>
    </source>
</evidence>
<dbReference type="OrthoDB" id="6246153at2759"/>
<evidence type="ECO:0000256" key="3">
    <source>
        <dbReference type="SAM" id="MobiDB-lite"/>
    </source>
</evidence>
<dbReference type="STRING" id="6526.A0A2C9JJW3"/>
<proteinExistence type="inferred from homology"/>
<dbReference type="Pfam" id="PF15006">
    <property type="entry name" value="DUF4517"/>
    <property type="match status" value="1"/>
</dbReference>
<evidence type="ECO:0000256" key="1">
    <source>
        <dbReference type="ARBA" id="ARBA00035018"/>
    </source>
</evidence>
<dbReference type="VEuPathDB" id="VectorBase:BGLB003560"/>
<dbReference type="PANTHER" id="PTHR13287:SF2">
    <property type="entry name" value="ADIPOSE-SECRETED SIGNALING PROTEIN"/>
    <property type="match status" value="1"/>
</dbReference>
<dbReference type="InterPro" id="IPR026794">
    <property type="entry name" value="ADISSP"/>
</dbReference>